<organism evidence="2 3">
    <name type="scientific">Komagataeibacter intermedius AF2</name>
    <dbReference type="NCBI Taxonomy" id="1458464"/>
    <lineage>
        <taxon>Bacteria</taxon>
        <taxon>Pseudomonadati</taxon>
        <taxon>Pseudomonadota</taxon>
        <taxon>Alphaproteobacteria</taxon>
        <taxon>Acetobacterales</taxon>
        <taxon>Acetobacteraceae</taxon>
        <taxon>Komagataeibacter</taxon>
    </lineage>
</organism>
<dbReference type="EMBL" id="JUFX02000183">
    <property type="protein sequence ID" value="KPH86922.1"/>
    <property type="molecule type" value="Genomic_DNA"/>
</dbReference>
<reference evidence="2 3" key="1">
    <citation type="submission" date="2015-07" db="EMBL/GenBank/DDBJ databases">
        <title>Draft Genome Sequence of Komagataeibacter intermedius Strain AF2, Isolated from Kombucha Tea.</title>
        <authorList>
            <person name="Santos R.A."/>
            <person name="Berretta A.A."/>
            <person name="Barud H.S."/>
            <person name="Ribeiro S.J."/>
            <person name="Gonzalez-Garcia L.N."/>
            <person name="Zucchi T.D."/>
            <person name="Goldman G.H."/>
            <person name="Riano-Pachon D.M."/>
        </authorList>
    </citation>
    <scope>NUCLEOTIDE SEQUENCE [LARGE SCALE GENOMIC DNA]</scope>
    <source>
        <strain evidence="2 3">AF2</strain>
    </source>
</reference>
<dbReference type="Proteomes" id="UP000031553">
    <property type="component" value="Unassembled WGS sequence"/>
</dbReference>
<gene>
    <name evidence="2" type="ORF">GLUCOINTEAF2_0204242</name>
</gene>
<accession>A0A0N1FB07</accession>
<name>A0A0N1FB07_9PROT</name>
<feature type="region of interest" description="Disordered" evidence="1">
    <location>
        <begin position="1"/>
        <end position="24"/>
    </location>
</feature>
<feature type="compositionally biased region" description="Basic residues" evidence="1">
    <location>
        <begin position="1"/>
        <end position="12"/>
    </location>
</feature>
<evidence type="ECO:0000313" key="3">
    <source>
        <dbReference type="Proteomes" id="UP000031553"/>
    </source>
</evidence>
<sequence length="221" mass="25034">MIQRVIIRHRHGHDPATPGPTRPVELHRQCQVPGLGRSLDAPHRAQRAVLYPQLPVIAQEVHPLPVRKHPLALGGRHQHVVTQLTRLPPDLPRRLVQRPHIDTPVRQHDLAVLWRGLPGFIPPGHHPGPRLFQRVMPAHQAGRLIALQRPIRPPGRKLLRGRLLPAFTLPAHGCDFYRPDPLGHRPERATSLDRLQLLGITYQHHLGPNTARGRQHPLHLP</sequence>
<dbReference type="AlphaFoldDB" id="A0A0N1FB07"/>
<comment type="caution">
    <text evidence="2">The sequence shown here is derived from an EMBL/GenBank/DDBJ whole genome shotgun (WGS) entry which is preliminary data.</text>
</comment>
<evidence type="ECO:0000256" key="1">
    <source>
        <dbReference type="SAM" id="MobiDB-lite"/>
    </source>
</evidence>
<evidence type="ECO:0000313" key="2">
    <source>
        <dbReference type="EMBL" id="KPH86922.1"/>
    </source>
</evidence>
<proteinExistence type="predicted"/>
<protein>
    <submittedName>
        <fullName evidence="2">Uncharacterized protein</fullName>
    </submittedName>
</protein>